<reference evidence="1 2" key="1">
    <citation type="journal article" date="2022" name="Hortic Res">
        <title>A haplotype resolved chromosomal level avocado genome allows analysis of novel avocado genes.</title>
        <authorList>
            <person name="Nath O."/>
            <person name="Fletcher S.J."/>
            <person name="Hayward A."/>
            <person name="Shaw L.M."/>
            <person name="Masouleh A.K."/>
            <person name="Furtado A."/>
            <person name="Henry R.J."/>
            <person name="Mitter N."/>
        </authorList>
    </citation>
    <scope>NUCLEOTIDE SEQUENCE [LARGE SCALE GENOMIC DNA]</scope>
    <source>
        <strain evidence="2">cv. Hass</strain>
    </source>
</reference>
<dbReference type="EMBL" id="CM056813">
    <property type="protein sequence ID" value="KAJ8641506.1"/>
    <property type="molecule type" value="Genomic_DNA"/>
</dbReference>
<protein>
    <submittedName>
        <fullName evidence="1">Uncharacterized protein</fullName>
    </submittedName>
</protein>
<sequence length="136" mass="15384">MPSADCTLFLFQELGVELGLYLLSHDRAGYGESDPNPKRSVKSEAFDIQELADQLEIGPRFYVIGISMGAYAAWRCLKHIPHRLAGVALVVPVINYWWPSLPASLCSEAYRALLVQDQWALHIAHYAPHLVYWWAT</sequence>
<comment type="caution">
    <text evidence="1">The sequence shown here is derived from an EMBL/GenBank/DDBJ whole genome shotgun (WGS) entry which is preliminary data.</text>
</comment>
<accession>A0ACC2M799</accession>
<name>A0ACC2M799_PERAE</name>
<gene>
    <name evidence="1" type="ORF">MRB53_018200</name>
</gene>
<keyword evidence="2" id="KW-1185">Reference proteome</keyword>
<dbReference type="Proteomes" id="UP001234297">
    <property type="component" value="Chromosome 5"/>
</dbReference>
<evidence type="ECO:0000313" key="1">
    <source>
        <dbReference type="EMBL" id="KAJ8641506.1"/>
    </source>
</evidence>
<evidence type="ECO:0000313" key="2">
    <source>
        <dbReference type="Proteomes" id="UP001234297"/>
    </source>
</evidence>
<proteinExistence type="predicted"/>
<organism evidence="1 2">
    <name type="scientific">Persea americana</name>
    <name type="common">Avocado</name>
    <dbReference type="NCBI Taxonomy" id="3435"/>
    <lineage>
        <taxon>Eukaryota</taxon>
        <taxon>Viridiplantae</taxon>
        <taxon>Streptophyta</taxon>
        <taxon>Embryophyta</taxon>
        <taxon>Tracheophyta</taxon>
        <taxon>Spermatophyta</taxon>
        <taxon>Magnoliopsida</taxon>
        <taxon>Magnoliidae</taxon>
        <taxon>Laurales</taxon>
        <taxon>Lauraceae</taxon>
        <taxon>Persea</taxon>
    </lineage>
</organism>